<accession>A0A0D7B947</accession>
<gene>
    <name evidence="2" type="ORF">CYLTODRAFT_423777</name>
</gene>
<dbReference type="Proteomes" id="UP000054007">
    <property type="component" value="Unassembled WGS sequence"/>
</dbReference>
<dbReference type="EMBL" id="KN880567">
    <property type="protein sequence ID" value="KIY66051.1"/>
    <property type="molecule type" value="Genomic_DNA"/>
</dbReference>
<dbReference type="InterPro" id="IPR036047">
    <property type="entry name" value="F-box-like_dom_sf"/>
</dbReference>
<dbReference type="InterPro" id="IPR032675">
    <property type="entry name" value="LRR_dom_sf"/>
</dbReference>
<dbReference type="Gene3D" id="3.80.10.10">
    <property type="entry name" value="Ribonuclease Inhibitor"/>
    <property type="match status" value="1"/>
</dbReference>
<name>A0A0D7B947_9AGAR</name>
<dbReference type="AlphaFoldDB" id="A0A0D7B947"/>
<dbReference type="PANTHER" id="PTHR38926:SF5">
    <property type="entry name" value="F-BOX AND LEUCINE-RICH REPEAT PROTEIN 6"/>
    <property type="match status" value="1"/>
</dbReference>
<dbReference type="Pfam" id="PF12937">
    <property type="entry name" value="F-box-like"/>
    <property type="match status" value="1"/>
</dbReference>
<dbReference type="InterPro" id="IPR001810">
    <property type="entry name" value="F-box_dom"/>
</dbReference>
<dbReference type="SUPFAM" id="SSF81383">
    <property type="entry name" value="F-box domain"/>
    <property type="match status" value="1"/>
</dbReference>
<evidence type="ECO:0000313" key="2">
    <source>
        <dbReference type="EMBL" id="KIY66051.1"/>
    </source>
</evidence>
<reference evidence="2 3" key="1">
    <citation type="journal article" date="2015" name="Fungal Genet. Biol.">
        <title>Evolution of novel wood decay mechanisms in Agaricales revealed by the genome sequences of Fistulina hepatica and Cylindrobasidium torrendii.</title>
        <authorList>
            <person name="Floudas D."/>
            <person name="Held B.W."/>
            <person name="Riley R."/>
            <person name="Nagy L.G."/>
            <person name="Koehler G."/>
            <person name="Ransdell A.S."/>
            <person name="Younus H."/>
            <person name="Chow J."/>
            <person name="Chiniquy J."/>
            <person name="Lipzen A."/>
            <person name="Tritt A."/>
            <person name="Sun H."/>
            <person name="Haridas S."/>
            <person name="LaButti K."/>
            <person name="Ohm R.A."/>
            <person name="Kues U."/>
            <person name="Blanchette R.A."/>
            <person name="Grigoriev I.V."/>
            <person name="Minto R.E."/>
            <person name="Hibbett D.S."/>
        </authorList>
    </citation>
    <scope>NUCLEOTIDE SEQUENCE [LARGE SCALE GENOMIC DNA]</scope>
    <source>
        <strain evidence="2 3">FP15055 ss-10</strain>
    </source>
</reference>
<sequence length="479" mass="54237">MTTATCYGLKMPAEILTNIFKHALGNTVSADPTRLAISLVCKSWHRVLYENPSLWTNISLVYGPGPRQEVLIPDWSFLEQALDLAHPHPIDIKIRFDKWSETHPSNEELYSLSQIITVLQMHTIHWRSLVLCLPEDLMYAVLESECLESALSPGLQRVVLRGCNRFEDEHRSGTPITFSPQLRHLEINFYLLDLSPHWGNLQSLCMGFRNPLEAKTILMQAKNLSTLVITHVGPLEQATTVPPFKLIRVLDLSMSGCALKELHHILRCPHLGTLRFCGIAKQNHVNHMSSAGVNDDCPMDYYPFSKDMAEHAISIIDASQARISTLDASQRVIFSDAFLLLSRRIHDDLHTLALKGWYMQNENNKIFGSLMDVNVAPQLSSLEIENDHDSVVFCPLLEETIVARHRAGVLRRVRMERSTGVAAYYQTDGFGCLKFLDVCAQSSLAKTLSRLRREGLDVEWTVGARDILDLARKRMVTRF</sequence>
<organism evidence="2 3">
    <name type="scientific">Cylindrobasidium torrendii FP15055 ss-10</name>
    <dbReference type="NCBI Taxonomy" id="1314674"/>
    <lineage>
        <taxon>Eukaryota</taxon>
        <taxon>Fungi</taxon>
        <taxon>Dikarya</taxon>
        <taxon>Basidiomycota</taxon>
        <taxon>Agaricomycotina</taxon>
        <taxon>Agaricomycetes</taxon>
        <taxon>Agaricomycetidae</taxon>
        <taxon>Agaricales</taxon>
        <taxon>Marasmiineae</taxon>
        <taxon>Physalacriaceae</taxon>
        <taxon>Cylindrobasidium</taxon>
    </lineage>
</organism>
<dbReference type="OrthoDB" id="3217549at2759"/>
<proteinExistence type="predicted"/>
<dbReference type="PANTHER" id="PTHR38926">
    <property type="entry name" value="F-BOX DOMAIN CONTAINING PROTEIN, EXPRESSED"/>
    <property type="match status" value="1"/>
</dbReference>
<keyword evidence="3" id="KW-1185">Reference proteome</keyword>
<protein>
    <recommendedName>
        <fullName evidence="1">F-box domain-containing protein</fullName>
    </recommendedName>
</protein>
<evidence type="ECO:0000259" key="1">
    <source>
        <dbReference type="Pfam" id="PF12937"/>
    </source>
</evidence>
<dbReference type="SUPFAM" id="SSF52047">
    <property type="entry name" value="RNI-like"/>
    <property type="match status" value="1"/>
</dbReference>
<evidence type="ECO:0000313" key="3">
    <source>
        <dbReference type="Proteomes" id="UP000054007"/>
    </source>
</evidence>
<feature type="domain" description="F-box" evidence="1">
    <location>
        <begin position="11"/>
        <end position="60"/>
    </location>
</feature>